<dbReference type="Proteomes" id="UP000516656">
    <property type="component" value="Plasmid unnamed3"/>
</dbReference>
<geneLocation type="plasmid" evidence="1">
    <name>unnamed3</name>
</geneLocation>
<proteinExistence type="predicted"/>
<sequence length="158" mass="18479">MERVRSRFYDEFFYPLKHFRKNYLDEIKNFSVENCDAPQRGARLSALTKNYKTSEMLVFVLQIALDLQLDLTPLVVKRLNNALFGRTGSQCDIVALFGSQGRVHRSKDANPERITFIAEQYKFHANQHWQQCLLDIQAVKSDYKAQSRQLINANVRIH</sequence>
<gene>
    <name evidence="1" type="ORF">IC627_23110</name>
</gene>
<accession>A0A5F0YQA2</accession>
<name>A0A5F0YQA2_PHODP</name>
<evidence type="ECO:0000313" key="1">
    <source>
        <dbReference type="EMBL" id="QOD59136.1"/>
    </source>
</evidence>
<dbReference type="AlphaFoldDB" id="A0A5F0YQA2"/>
<keyword evidence="1" id="KW-0614">Plasmid</keyword>
<protein>
    <submittedName>
        <fullName evidence="1">Cytoplasmic protein</fullName>
    </submittedName>
</protein>
<organism evidence="1">
    <name type="scientific">Photobacterium damsela subsp. piscicida</name>
    <name type="common">Pasteurella piscicida</name>
    <dbReference type="NCBI Taxonomy" id="38294"/>
    <lineage>
        <taxon>Bacteria</taxon>
        <taxon>Pseudomonadati</taxon>
        <taxon>Pseudomonadota</taxon>
        <taxon>Gammaproteobacteria</taxon>
        <taxon>Vibrionales</taxon>
        <taxon>Vibrionaceae</taxon>
        <taxon>Photobacterium</taxon>
    </lineage>
</organism>
<dbReference type="EMBL" id="CP061859">
    <property type="protein sequence ID" value="QOD59136.1"/>
    <property type="molecule type" value="Genomic_DNA"/>
</dbReference>
<reference evidence="1" key="1">
    <citation type="submission" date="2020-09" db="EMBL/GenBank/DDBJ databases">
        <title>Complete, closed and curated genome sequences of Photobacterium damselae subsp. piscicida isolates from Australia indicate localised evolution and additional plasmid-borne pathogenicity mechanisms.</title>
        <authorList>
            <person name="Baseggio L."/>
            <person name="Silayeva O."/>
            <person name="Buller N."/>
            <person name="Landos M."/>
            <person name="Engelstaedter J."/>
            <person name="Barnes A.C."/>
        </authorList>
    </citation>
    <scope>NUCLEOTIDE SEQUENCE [LARGE SCALE GENOMIC DNA]</scope>
    <source>
        <strain evidence="1">AS-16-0540-1</strain>
        <plasmid evidence="1">unnamed3</plasmid>
    </source>
</reference>